<feature type="domain" description="Pirin N-terminal" evidence="4">
    <location>
        <begin position="41"/>
        <end position="119"/>
    </location>
</feature>
<dbReference type="PIRSF" id="PIRSF006232">
    <property type="entry name" value="Pirin"/>
    <property type="match status" value="1"/>
</dbReference>
<feature type="binding site" evidence="2">
    <location>
        <position position="58"/>
    </location>
    <ligand>
        <name>Fe cation</name>
        <dbReference type="ChEBI" id="CHEBI:24875"/>
    </ligand>
</feature>
<dbReference type="CDD" id="cd02909">
    <property type="entry name" value="cupin_pirin_N"/>
    <property type="match status" value="1"/>
</dbReference>
<evidence type="ECO:0000256" key="3">
    <source>
        <dbReference type="RuleBase" id="RU003457"/>
    </source>
</evidence>
<dbReference type="PANTHER" id="PTHR13903">
    <property type="entry name" value="PIRIN-RELATED"/>
    <property type="match status" value="1"/>
</dbReference>
<dbReference type="eggNOG" id="COG1741">
    <property type="taxonomic scope" value="Bacteria"/>
</dbReference>
<dbReference type="InterPro" id="IPR011051">
    <property type="entry name" value="RmlC_Cupin_sf"/>
</dbReference>
<dbReference type="RefSeq" id="WP_009020817.1">
    <property type="nucleotide sequence ID" value="NZ_DS999411.1"/>
</dbReference>
<evidence type="ECO:0000313" key="7">
    <source>
        <dbReference type="Proteomes" id="UP000004699"/>
    </source>
</evidence>
<dbReference type="CDD" id="cd02247">
    <property type="entry name" value="cupin_pirin_C"/>
    <property type="match status" value="1"/>
</dbReference>
<dbReference type="InterPro" id="IPR014710">
    <property type="entry name" value="RmlC-like_jellyroll"/>
</dbReference>
<evidence type="ECO:0000256" key="1">
    <source>
        <dbReference type="ARBA" id="ARBA00008416"/>
    </source>
</evidence>
<dbReference type="EMBL" id="DS999411">
    <property type="protein sequence ID" value="EED36073.1"/>
    <property type="molecule type" value="Genomic_DNA"/>
</dbReference>
<name>B8KW27_9GAMM</name>
<accession>B8KW27</accession>
<evidence type="ECO:0000259" key="4">
    <source>
        <dbReference type="Pfam" id="PF02678"/>
    </source>
</evidence>
<dbReference type="Pfam" id="PF02678">
    <property type="entry name" value="Pirin"/>
    <property type="match status" value="1"/>
</dbReference>
<dbReference type="Gene3D" id="2.60.120.10">
    <property type="entry name" value="Jelly Rolls"/>
    <property type="match status" value="2"/>
</dbReference>
<dbReference type="InterPro" id="IPR012093">
    <property type="entry name" value="Pirin"/>
</dbReference>
<dbReference type="SUPFAM" id="SSF51182">
    <property type="entry name" value="RmlC-like cupins"/>
    <property type="match status" value="1"/>
</dbReference>
<evidence type="ECO:0000256" key="2">
    <source>
        <dbReference type="PIRSR" id="PIRSR006232-1"/>
    </source>
</evidence>
<dbReference type="Pfam" id="PF05726">
    <property type="entry name" value="Pirin_C"/>
    <property type="match status" value="1"/>
</dbReference>
<dbReference type="OrthoDB" id="9780903at2"/>
<evidence type="ECO:0000259" key="5">
    <source>
        <dbReference type="Pfam" id="PF05726"/>
    </source>
</evidence>
<dbReference type="PANTHER" id="PTHR13903:SF8">
    <property type="entry name" value="PIRIN"/>
    <property type="match status" value="1"/>
</dbReference>
<comment type="cofactor">
    <cofactor evidence="2">
        <name>Fe cation</name>
        <dbReference type="ChEBI" id="CHEBI:24875"/>
    </cofactor>
    <text evidence="2">Binds 1 Fe cation per subunit.</text>
</comment>
<organism evidence="6 7">
    <name type="scientific">Luminiphilus syltensis NOR5-1B</name>
    <dbReference type="NCBI Taxonomy" id="565045"/>
    <lineage>
        <taxon>Bacteria</taxon>
        <taxon>Pseudomonadati</taxon>
        <taxon>Pseudomonadota</taxon>
        <taxon>Gammaproteobacteria</taxon>
        <taxon>Cellvibrionales</taxon>
        <taxon>Halieaceae</taxon>
        <taxon>Luminiphilus</taxon>
    </lineage>
</organism>
<evidence type="ECO:0000313" key="6">
    <source>
        <dbReference type="EMBL" id="EED36073.1"/>
    </source>
</evidence>
<dbReference type="InterPro" id="IPR008778">
    <property type="entry name" value="Pirin_C_dom"/>
</dbReference>
<comment type="similarity">
    <text evidence="1 3">Belongs to the pirin family.</text>
</comment>
<dbReference type="InterPro" id="IPR003829">
    <property type="entry name" value="Pirin_N_dom"/>
</dbReference>
<dbReference type="HOGENOM" id="CLU_045717_5_0_6"/>
<sequence length="279" mass="30129">MSERAIIEIQPSRPSRDGDQVSIQRVSLMGHAGTDPVLLIDELRSEHRDDFSGGFPPHPHRGMQTLTYLKRGGIVHEDSLGNRGEISGGGVQWMSAGRGVIHSEMPTLDTHGLHGFQLWFNLPAANKMDPPRYRDIGGDALPAIQGRGFAATLIAGHWRINGVSGAGPLTELAPLGSLVDLTIEPGSEVTLDTGEDDTALAYLYDGAIVARERIIDAGNVLITGAGSDWSLLTGDTEARLLVMSGRPIREPVVGYGPFVMNTREEIDRAITDYQRGTFL</sequence>
<keyword evidence="2" id="KW-0408">Iron</keyword>
<reference evidence="7" key="1">
    <citation type="journal article" date="2013" name="BMC Microbiol.">
        <title>Taxonomy and evolution of bacteriochlorophyll a-containing members of the OM60/NOR5 clade of marine gammaproteobacteria: description of Luminiphilus syltensis gen. nov., sp. nov., reclassification of Haliea rubra as Pseudohaliea rubra gen. nov., comb. nov., and emendation of Chromatocurvus halotolerans.</title>
        <authorList>
            <person name="Spring S."/>
            <person name="Riedel T."/>
            <person name="Sproer C."/>
            <person name="Yan S."/>
            <person name="Harder J."/>
            <person name="Fuchs B.M."/>
        </authorList>
    </citation>
    <scope>NUCLEOTIDE SEQUENCE [LARGE SCALE GENOMIC DNA]</scope>
    <source>
        <strain evidence="7">NOR51-B</strain>
    </source>
</reference>
<keyword evidence="2" id="KW-0479">Metal-binding</keyword>
<protein>
    <submittedName>
        <fullName evidence="6">Pirin family protein</fullName>
    </submittedName>
</protein>
<feature type="binding site" evidence="2">
    <location>
        <position position="104"/>
    </location>
    <ligand>
        <name>Fe cation</name>
        <dbReference type="ChEBI" id="CHEBI:24875"/>
    </ligand>
</feature>
<dbReference type="STRING" id="565045.NOR51B_2021"/>
<feature type="domain" description="Pirin C-terminal" evidence="5">
    <location>
        <begin position="179"/>
        <end position="278"/>
    </location>
</feature>
<dbReference type="Proteomes" id="UP000004699">
    <property type="component" value="Unassembled WGS sequence"/>
</dbReference>
<dbReference type="GO" id="GO:0046872">
    <property type="term" value="F:metal ion binding"/>
    <property type="evidence" value="ECO:0007669"/>
    <property type="project" value="UniProtKB-KW"/>
</dbReference>
<proteinExistence type="inferred from homology"/>
<keyword evidence="7" id="KW-1185">Reference proteome</keyword>
<feature type="binding site" evidence="2">
    <location>
        <position position="60"/>
    </location>
    <ligand>
        <name>Fe cation</name>
        <dbReference type="ChEBI" id="CHEBI:24875"/>
    </ligand>
</feature>
<dbReference type="AlphaFoldDB" id="B8KW27"/>
<gene>
    <name evidence="6" type="ORF">NOR51B_2021</name>
</gene>
<feature type="binding site" evidence="2">
    <location>
        <position position="102"/>
    </location>
    <ligand>
        <name>Fe cation</name>
        <dbReference type="ChEBI" id="CHEBI:24875"/>
    </ligand>
</feature>